<comment type="subcellular location">
    <subcellularLocation>
        <location evidence="1">Chromosome</location>
        <location evidence="1">Centromere</location>
        <location evidence="1">Kinetochore</location>
    </subcellularLocation>
</comment>
<keyword evidence="3" id="KW-0995">Kinetochore</keyword>
<reference evidence="7 8" key="1">
    <citation type="submission" date="2024-04" db="EMBL/GenBank/DDBJ databases">
        <authorList>
            <consortium name="Genoscope - CEA"/>
            <person name="William W."/>
        </authorList>
    </citation>
    <scope>NUCLEOTIDE SEQUENCE [LARGE SCALE GENOMIC DNA]</scope>
</reference>
<evidence type="ECO:0000259" key="6">
    <source>
        <dbReference type="PROSITE" id="PS50011"/>
    </source>
</evidence>
<dbReference type="SMART" id="SM00220">
    <property type="entry name" value="S_TKc"/>
    <property type="match status" value="1"/>
</dbReference>
<dbReference type="GO" id="GO:0007094">
    <property type="term" value="P:mitotic spindle assembly checkpoint signaling"/>
    <property type="evidence" value="ECO:0007669"/>
    <property type="project" value="InterPro"/>
</dbReference>
<gene>
    <name evidence="7" type="ORF">GSLYS_00011321001</name>
</gene>
<dbReference type="Pfam" id="PF00069">
    <property type="entry name" value="Pkinase"/>
    <property type="match status" value="1"/>
</dbReference>
<dbReference type="InterPro" id="IPR008271">
    <property type="entry name" value="Ser/Thr_kinase_AS"/>
</dbReference>
<dbReference type="PANTHER" id="PTHR14030">
    <property type="entry name" value="MITOTIC CHECKPOINT SERINE/THREONINE-PROTEIN KINASE BUB1"/>
    <property type="match status" value="1"/>
</dbReference>
<dbReference type="GO" id="GO:0032991">
    <property type="term" value="C:protein-containing complex"/>
    <property type="evidence" value="ECO:0007669"/>
    <property type="project" value="UniProtKB-ARBA"/>
</dbReference>
<sequence length="442" mass="50708">MKSGSQHSQTSIGVGKKGSKPQRNIYGIKEDILNEEAMAALGQDVLDSSCYHHIAAITDAHESHDDILSSSLDLDLRDPFDQQVNCKFLETIKPPLCEYPSYVAFDFDLDPIIPGNTIIMGDLSMYIAKCIGEGGYAKIFEVSLPQINYDDTATGPTNIENQVLKFQQPACYWEFYVSCELRRRLSLHKSSMNIIPSIMQIDRGCFYKNASVLQMKLIPWGSLLNLVNFYRKDHMKLSQVEPFACLLTIELLHMFEQIHKCQIIHGDVKPDNFLLLDIPDVKKSKDPKEVFGNKLRIVQLIDFGQSIDLTKFSDGTTFRASVKTSGFQCIEMRTQRPWTFQTDLFGLAGTIHVVLFGSYMNVFQENGLWKITGNYVRKWNVQLWKKFFHELLNIPSCHQQPDLAAMRQTFEDYFIESCIPQYNKWAQHIRGSEDLWSAREII</sequence>
<evidence type="ECO:0000256" key="5">
    <source>
        <dbReference type="SAM" id="MobiDB-lite"/>
    </source>
</evidence>
<feature type="region of interest" description="Disordered" evidence="5">
    <location>
        <begin position="1"/>
        <end position="22"/>
    </location>
</feature>
<dbReference type="EMBL" id="CAXITT010000261">
    <property type="protein sequence ID" value="CAL1537408.1"/>
    <property type="molecule type" value="Genomic_DNA"/>
</dbReference>
<dbReference type="GO" id="GO:0004672">
    <property type="term" value="F:protein kinase activity"/>
    <property type="evidence" value="ECO:0007669"/>
    <property type="project" value="InterPro"/>
</dbReference>
<dbReference type="Proteomes" id="UP001497497">
    <property type="component" value="Unassembled WGS sequence"/>
</dbReference>
<comment type="caution">
    <text evidence="7">The sequence shown here is derived from an EMBL/GenBank/DDBJ whole genome shotgun (WGS) entry which is preliminary data.</text>
</comment>
<keyword evidence="4" id="KW-0137">Centromere</keyword>
<feature type="domain" description="Protein kinase" evidence="6">
    <location>
        <begin position="125"/>
        <end position="442"/>
    </location>
</feature>
<dbReference type="InterPro" id="IPR000719">
    <property type="entry name" value="Prot_kinase_dom"/>
</dbReference>
<accession>A0AAV2HTH7</accession>
<dbReference type="GO" id="GO:0051754">
    <property type="term" value="P:meiotic sister chromatid cohesion, centromeric"/>
    <property type="evidence" value="ECO:0007669"/>
    <property type="project" value="TreeGrafter"/>
</dbReference>
<dbReference type="SUPFAM" id="SSF56112">
    <property type="entry name" value="Protein kinase-like (PK-like)"/>
    <property type="match status" value="1"/>
</dbReference>
<name>A0AAV2HTH7_LYMST</name>
<proteinExistence type="predicted"/>
<dbReference type="PROSITE" id="PS00108">
    <property type="entry name" value="PROTEIN_KINASE_ST"/>
    <property type="match status" value="1"/>
</dbReference>
<dbReference type="AlphaFoldDB" id="A0AAV2HTH7"/>
<dbReference type="InterPro" id="IPR015661">
    <property type="entry name" value="Bub1/Mad3"/>
</dbReference>
<evidence type="ECO:0000313" key="8">
    <source>
        <dbReference type="Proteomes" id="UP001497497"/>
    </source>
</evidence>
<organism evidence="7 8">
    <name type="scientific">Lymnaea stagnalis</name>
    <name type="common">Great pond snail</name>
    <name type="synonym">Helix stagnalis</name>
    <dbReference type="NCBI Taxonomy" id="6523"/>
    <lineage>
        <taxon>Eukaryota</taxon>
        <taxon>Metazoa</taxon>
        <taxon>Spiralia</taxon>
        <taxon>Lophotrochozoa</taxon>
        <taxon>Mollusca</taxon>
        <taxon>Gastropoda</taxon>
        <taxon>Heterobranchia</taxon>
        <taxon>Euthyneura</taxon>
        <taxon>Panpulmonata</taxon>
        <taxon>Hygrophila</taxon>
        <taxon>Lymnaeoidea</taxon>
        <taxon>Lymnaeidae</taxon>
        <taxon>Lymnaea</taxon>
    </lineage>
</organism>
<dbReference type="GO" id="GO:0005634">
    <property type="term" value="C:nucleus"/>
    <property type="evidence" value="ECO:0007669"/>
    <property type="project" value="TreeGrafter"/>
</dbReference>
<keyword evidence="8" id="KW-1185">Reference proteome</keyword>
<dbReference type="PROSITE" id="PS50011">
    <property type="entry name" value="PROTEIN_KINASE_DOM"/>
    <property type="match status" value="1"/>
</dbReference>
<evidence type="ECO:0000256" key="3">
    <source>
        <dbReference type="ARBA" id="ARBA00022838"/>
    </source>
</evidence>
<dbReference type="GO" id="GO:0005524">
    <property type="term" value="F:ATP binding"/>
    <property type="evidence" value="ECO:0007669"/>
    <property type="project" value="InterPro"/>
</dbReference>
<evidence type="ECO:0000256" key="2">
    <source>
        <dbReference type="ARBA" id="ARBA00022454"/>
    </source>
</evidence>
<dbReference type="Gene3D" id="1.10.510.10">
    <property type="entry name" value="Transferase(Phosphotransferase) domain 1"/>
    <property type="match status" value="1"/>
</dbReference>
<dbReference type="PANTHER" id="PTHR14030:SF4">
    <property type="entry name" value="BUB1 KINASE, ISOFORM A-RELATED"/>
    <property type="match status" value="1"/>
</dbReference>
<evidence type="ECO:0000256" key="4">
    <source>
        <dbReference type="ARBA" id="ARBA00023328"/>
    </source>
</evidence>
<dbReference type="InterPro" id="IPR011009">
    <property type="entry name" value="Kinase-like_dom_sf"/>
</dbReference>
<evidence type="ECO:0000256" key="1">
    <source>
        <dbReference type="ARBA" id="ARBA00004629"/>
    </source>
</evidence>
<keyword evidence="2" id="KW-0158">Chromosome</keyword>
<protein>
    <recommendedName>
        <fullName evidence="6">Protein kinase domain-containing protein</fullName>
    </recommendedName>
</protein>
<evidence type="ECO:0000313" key="7">
    <source>
        <dbReference type="EMBL" id="CAL1537408.1"/>
    </source>
</evidence>
<feature type="compositionally biased region" description="Polar residues" evidence="5">
    <location>
        <begin position="1"/>
        <end position="12"/>
    </location>
</feature>
<dbReference type="GO" id="GO:0000776">
    <property type="term" value="C:kinetochore"/>
    <property type="evidence" value="ECO:0007669"/>
    <property type="project" value="UniProtKB-KW"/>
</dbReference>